<dbReference type="InterPro" id="IPR011610">
    <property type="entry name" value="SAM_mthyl_Trfase_ML2640-like"/>
</dbReference>
<keyword evidence="6" id="KW-1185">Reference proteome</keyword>
<dbReference type="OrthoDB" id="9806164at2"/>
<proteinExistence type="inferred from homology"/>
<keyword evidence="2 4" id="KW-0489">Methyltransferase</keyword>
<dbReference type="InterPro" id="IPR007213">
    <property type="entry name" value="Ppm1/Ppm2/Tcmp"/>
</dbReference>
<dbReference type="PANTHER" id="PTHR43619:SF2">
    <property type="entry name" value="S-ADENOSYL-L-METHIONINE-DEPENDENT METHYLTRANSFERASES SUPERFAMILY PROTEIN"/>
    <property type="match status" value="1"/>
</dbReference>
<dbReference type="GO" id="GO:0008168">
    <property type="term" value="F:methyltransferase activity"/>
    <property type="evidence" value="ECO:0007669"/>
    <property type="project" value="UniProtKB-UniRule"/>
</dbReference>
<organism evidence="5 6">
    <name type="scientific">Thermodesulforhabdus norvegica</name>
    <dbReference type="NCBI Taxonomy" id="39841"/>
    <lineage>
        <taxon>Bacteria</taxon>
        <taxon>Pseudomonadati</taxon>
        <taxon>Thermodesulfobacteriota</taxon>
        <taxon>Syntrophobacteria</taxon>
        <taxon>Syntrophobacterales</taxon>
        <taxon>Thermodesulforhabdaceae</taxon>
        <taxon>Thermodesulforhabdus</taxon>
    </lineage>
</organism>
<dbReference type="EMBL" id="FOUU01000006">
    <property type="protein sequence ID" value="SFM91305.1"/>
    <property type="molecule type" value="Genomic_DNA"/>
</dbReference>
<dbReference type="PANTHER" id="PTHR43619">
    <property type="entry name" value="S-ADENOSYL-L-METHIONINE-DEPENDENT METHYLTRANSFERASE YKTD-RELATED"/>
    <property type="match status" value="1"/>
</dbReference>
<dbReference type="Proteomes" id="UP000199611">
    <property type="component" value="Unassembled WGS sequence"/>
</dbReference>
<keyword evidence="3 5" id="KW-0808">Transferase</keyword>
<dbReference type="Pfam" id="PF04072">
    <property type="entry name" value="LCM"/>
    <property type="match status" value="1"/>
</dbReference>
<evidence type="ECO:0000313" key="5">
    <source>
        <dbReference type="EMBL" id="SFM91305.1"/>
    </source>
</evidence>
<dbReference type="STRING" id="39841.SAMN05660836_01944"/>
<dbReference type="AlphaFoldDB" id="A0A1I4UQW5"/>
<dbReference type="GO" id="GO:0032259">
    <property type="term" value="P:methylation"/>
    <property type="evidence" value="ECO:0007669"/>
    <property type="project" value="UniProtKB-KW"/>
</dbReference>
<accession>A0A1I4UQW5</accession>
<evidence type="ECO:0000256" key="3">
    <source>
        <dbReference type="ARBA" id="ARBA00022679"/>
    </source>
</evidence>
<protein>
    <recommendedName>
        <fullName evidence="4">S-adenosyl-L-methionine-dependent methyltransferase</fullName>
        <ecNumber evidence="4">2.1.1.-</ecNumber>
    </recommendedName>
</protein>
<dbReference type="InterPro" id="IPR029063">
    <property type="entry name" value="SAM-dependent_MTases_sf"/>
</dbReference>
<evidence type="ECO:0000313" key="6">
    <source>
        <dbReference type="Proteomes" id="UP000199611"/>
    </source>
</evidence>
<keyword evidence="4" id="KW-0949">S-adenosyl-L-methionine</keyword>
<evidence type="ECO:0000256" key="1">
    <source>
        <dbReference type="ARBA" id="ARBA00008138"/>
    </source>
</evidence>
<comment type="function">
    <text evidence="4">Exhibits S-adenosyl-L-methionine-dependent methyltransferase activity.</text>
</comment>
<dbReference type="SUPFAM" id="SSF53335">
    <property type="entry name" value="S-adenosyl-L-methionine-dependent methyltransferases"/>
    <property type="match status" value="1"/>
</dbReference>
<evidence type="ECO:0000256" key="2">
    <source>
        <dbReference type="ARBA" id="ARBA00022603"/>
    </source>
</evidence>
<reference evidence="5 6" key="1">
    <citation type="submission" date="2016-10" db="EMBL/GenBank/DDBJ databases">
        <authorList>
            <person name="de Groot N.N."/>
        </authorList>
    </citation>
    <scope>NUCLEOTIDE SEQUENCE [LARGE SCALE GENOMIC DNA]</scope>
    <source>
        <strain evidence="5 6">DSM 9990</strain>
    </source>
</reference>
<name>A0A1I4UQW5_9BACT</name>
<dbReference type="EC" id="2.1.1.-" evidence="4"/>
<dbReference type="RefSeq" id="WP_093395367.1">
    <property type="nucleotide sequence ID" value="NZ_FOUU01000006.1"/>
</dbReference>
<sequence length="284" mass="31860">MHDGKGSRTSERAAVLRALHQVIDRPRVFDDPLALRIIGAERAREILQDPSGPEQNPWSPYLRAFLVARSRYAEDALAEAVARGVGQCVILGAGLDTFAFRQRYGKDRLRIYEVDHPDSQNLKRQRLRAAGIPIPENVVFVSIDLEVGQLEEALRDVGYDPERPGFFSWLGVTEYLTVDVVLSTLAFIASGPVGTTVVFDYLLPPSLLHGVQRRTFDALAYRVEAAGEPWRTFFEPEELARQLANMGFKSIVDVGPEALNEMYFQDREDGLMVRGFSRIAQARV</sequence>
<evidence type="ECO:0000256" key="4">
    <source>
        <dbReference type="RuleBase" id="RU362030"/>
    </source>
</evidence>
<comment type="similarity">
    <text evidence="1 4">Belongs to the UPF0677 family.</text>
</comment>
<gene>
    <name evidence="5" type="ORF">SAMN05660836_01944</name>
</gene>
<dbReference type="Gene3D" id="3.40.50.150">
    <property type="entry name" value="Vaccinia Virus protein VP39"/>
    <property type="match status" value="1"/>
</dbReference>
<dbReference type="NCBIfam" id="TIGR00027">
    <property type="entry name" value="mthyl_TIGR00027"/>
    <property type="match status" value="1"/>
</dbReference>